<reference evidence="12 13" key="1">
    <citation type="submission" date="2017-06" db="EMBL/GenBank/DDBJ databases">
        <title>A platform for efficient transgenesis in Macrostomum lignano, a flatworm model organism for stem cell research.</title>
        <authorList>
            <person name="Berezikov E."/>
        </authorList>
    </citation>
    <scope>NUCLEOTIDE SEQUENCE [LARGE SCALE GENOMIC DNA]</scope>
    <source>
        <strain evidence="12">DV1</strain>
        <tissue evidence="12">Whole organism</tissue>
    </source>
</reference>
<keyword evidence="13" id="KW-1185">Reference proteome</keyword>
<feature type="non-terminal residue" evidence="12">
    <location>
        <position position="1"/>
    </location>
</feature>
<gene>
    <name evidence="12" type="ORF">BOX15_Mlig033065g3</name>
</gene>
<dbReference type="InterPro" id="IPR000608">
    <property type="entry name" value="UBC"/>
</dbReference>
<sequence>VHMFKLKQQQAAAAAESAGGGGGGGGGRTRTISTSRDRLLLKEMSELQEVLTQQRTTLHLPNPSVLSEFVLTISPAEGLWAGGHFKFIVRVPEAYNLAPPEVTCQTRVWHPNVSEQGEVCLSLLRLNSIDGFGWYPTRTLKDVVLGLESLFTDLCDFHDALNAEAADQYRCNPQAFKLKVSEYIRRYACRK</sequence>
<dbReference type="GO" id="GO:0005524">
    <property type="term" value="F:ATP binding"/>
    <property type="evidence" value="ECO:0007669"/>
    <property type="project" value="UniProtKB-UniRule"/>
</dbReference>
<evidence type="ECO:0000313" key="12">
    <source>
        <dbReference type="EMBL" id="PAA79517.1"/>
    </source>
</evidence>
<dbReference type="InterPro" id="IPR016135">
    <property type="entry name" value="UBQ-conjugating_enzyme/RWD"/>
</dbReference>
<evidence type="ECO:0000256" key="4">
    <source>
        <dbReference type="ARBA" id="ARBA00022786"/>
    </source>
</evidence>
<dbReference type="EMBL" id="NIVC01000630">
    <property type="protein sequence ID" value="PAA79517.1"/>
    <property type="molecule type" value="Genomic_DNA"/>
</dbReference>
<comment type="similarity">
    <text evidence="9">Belongs to the ubiquitin-conjugating enzyme family.</text>
</comment>
<dbReference type="Proteomes" id="UP000215902">
    <property type="component" value="Unassembled WGS sequence"/>
</dbReference>
<keyword evidence="2" id="KW-0808">Transferase</keyword>
<evidence type="ECO:0000256" key="5">
    <source>
        <dbReference type="ARBA" id="ARBA00022840"/>
    </source>
</evidence>
<evidence type="ECO:0000256" key="7">
    <source>
        <dbReference type="ARBA" id="ARBA00044047"/>
    </source>
</evidence>
<dbReference type="InterPro" id="IPR023313">
    <property type="entry name" value="UBQ-conjugating_AS"/>
</dbReference>
<evidence type="ECO:0000259" key="11">
    <source>
        <dbReference type="PROSITE" id="PS50127"/>
    </source>
</evidence>
<feature type="domain" description="UBC core" evidence="11">
    <location>
        <begin position="35"/>
        <end position="189"/>
    </location>
</feature>
<name>A0A267G2F0_9PLAT</name>
<accession>A0A267G2F0</accession>
<proteinExistence type="inferred from homology"/>
<organism evidence="12 13">
    <name type="scientific">Macrostomum lignano</name>
    <dbReference type="NCBI Taxonomy" id="282301"/>
    <lineage>
        <taxon>Eukaryota</taxon>
        <taxon>Metazoa</taxon>
        <taxon>Spiralia</taxon>
        <taxon>Lophotrochozoa</taxon>
        <taxon>Platyhelminthes</taxon>
        <taxon>Rhabditophora</taxon>
        <taxon>Macrostomorpha</taxon>
        <taxon>Macrostomida</taxon>
        <taxon>Macrostomidae</taxon>
        <taxon>Macrostomum</taxon>
    </lineage>
</organism>
<comment type="caution">
    <text evidence="12">The sequence shown here is derived from an EMBL/GenBank/DDBJ whole genome shotgun (WGS) entry which is preliminary data.</text>
</comment>
<dbReference type="SMART" id="SM00212">
    <property type="entry name" value="UBCc"/>
    <property type="match status" value="1"/>
</dbReference>
<dbReference type="PANTHER" id="PTHR24067">
    <property type="entry name" value="UBIQUITIN-CONJUGATING ENZYME E2"/>
    <property type="match status" value="1"/>
</dbReference>
<dbReference type="AlphaFoldDB" id="A0A267G2F0"/>
<dbReference type="CDD" id="cd23794">
    <property type="entry name" value="UBCc_UBE2F_UBE2M"/>
    <property type="match status" value="1"/>
</dbReference>
<dbReference type="OrthoDB" id="10249039at2759"/>
<evidence type="ECO:0000256" key="6">
    <source>
        <dbReference type="ARBA" id="ARBA00043698"/>
    </source>
</evidence>
<dbReference type="GO" id="GO:0061654">
    <property type="term" value="F:NEDD8 conjugating enzyme activity"/>
    <property type="evidence" value="ECO:0007669"/>
    <property type="project" value="UniProtKB-EC"/>
</dbReference>
<protein>
    <recommendedName>
        <fullName evidence="7">E2 NEDD8-conjugating enzyme</fullName>
        <ecNumber evidence="7">2.3.2.34</ecNumber>
    </recommendedName>
</protein>
<feature type="region of interest" description="Disordered" evidence="10">
    <location>
        <begin position="12"/>
        <end position="31"/>
    </location>
</feature>
<dbReference type="PROSITE" id="PS00183">
    <property type="entry name" value="UBC_1"/>
    <property type="match status" value="1"/>
</dbReference>
<dbReference type="Gene3D" id="3.10.110.10">
    <property type="entry name" value="Ubiquitin Conjugating Enzyme"/>
    <property type="match status" value="1"/>
</dbReference>
<keyword evidence="3 9" id="KW-0547">Nucleotide-binding</keyword>
<feature type="active site" description="Glycyl thioester intermediate" evidence="8">
    <location>
        <position position="120"/>
    </location>
</feature>
<dbReference type="STRING" id="282301.A0A267G2F0"/>
<evidence type="ECO:0000256" key="9">
    <source>
        <dbReference type="RuleBase" id="RU362109"/>
    </source>
</evidence>
<keyword evidence="4 9" id="KW-0833">Ubl conjugation pathway</keyword>
<evidence type="ECO:0000313" key="13">
    <source>
        <dbReference type="Proteomes" id="UP000215902"/>
    </source>
</evidence>
<evidence type="ECO:0000256" key="8">
    <source>
        <dbReference type="PROSITE-ProRule" id="PRU10133"/>
    </source>
</evidence>
<evidence type="ECO:0000256" key="3">
    <source>
        <dbReference type="ARBA" id="ARBA00022741"/>
    </source>
</evidence>
<dbReference type="PROSITE" id="PS50127">
    <property type="entry name" value="UBC_2"/>
    <property type="match status" value="1"/>
</dbReference>
<comment type="pathway">
    <text evidence="1">Protein modification; protein neddylation.</text>
</comment>
<dbReference type="SUPFAM" id="SSF54495">
    <property type="entry name" value="UBC-like"/>
    <property type="match status" value="1"/>
</dbReference>
<feature type="compositionally biased region" description="Gly residues" evidence="10">
    <location>
        <begin position="18"/>
        <end position="28"/>
    </location>
</feature>
<dbReference type="GO" id="GO:0045116">
    <property type="term" value="P:protein neddylation"/>
    <property type="evidence" value="ECO:0007669"/>
    <property type="project" value="UniProtKB-ARBA"/>
</dbReference>
<evidence type="ECO:0000256" key="2">
    <source>
        <dbReference type="ARBA" id="ARBA00022679"/>
    </source>
</evidence>
<dbReference type="Pfam" id="PF00179">
    <property type="entry name" value="UQ_con"/>
    <property type="match status" value="1"/>
</dbReference>
<dbReference type="FunFam" id="3.10.110.10:FF:000033">
    <property type="entry name" value="NEDD8-conjugating enzyme UBE2F"/>
    <property type="match status" value="1"/>
</dbReference>
<evidence type="ECO:0000256" key="10">
    <source>
        <dbReference type="SAM" id="MobiDB-lite"/>
    </source>
</evidence>
<keyword evidence="5 9" id="KW-0067">ATP-binding</keyword>
<dbReference type="EC" id="2.3.2.34" evidence="7"/>
<comment type="catalytic activity">
    <reaction evidence="6">
        <text>[E1 NEDD8-activating enzyme]-S-[NEDD8 protein]-yl-L-cysteine + [E2 NEDD8-conjugating enzyme]-L-cysteine = [E1 NEDD8-activating enzyme]-L-cysteine + [E2 NEDD8-conjugating enzyme]-S-[NEDD8-protein]-yl-L-cysteine.</text>
        <dbReference type="EC" id="2.3.2.34"/>
    </reaction>
</comment>
<dbReference type="InterPro" id="IPR050113">
    <property type="entry name" value="Ub_conjugating_enzyme"/>
</dbReference>
<evidence type="ECO:0000256" key="1">
    <source>
        <dbReference type="ARBA" id="ARBA00005032"/>
    </source>
</evidence>